<keyword evidence="3" id="KW-1185">Reference proteome</keyword>
<feature type="region of interest" description="Disordered" evidence="1">
    <location>
        <begin position="14"/>
        <end position="47"/>
    </location>
</feature>
<name>A0A6G4X6D3_9ACTN</name>
<feature type="compositionally biased region" description="Basic and acidic residues" evidence="1">
    <location>
        <begin position="16"/>
        <end position="27"/>
    </location>
</feature>
<accession>A0A6G4X6D3</accession>
<evidence type="ECO:0000313" key="3">
    <source>
        <dbReference type="Proteomes" id="UP000477722"/>
    </source>
</evidence>
<dbReference type="AlphaFoldDB" id="A0A6G4X6D3"/>
<protein>
    <submittedName>
        <fullName evidence="2">Uncharacterized protein</fullName>
    </submittedName>
</protein>
<evidence type="ECO:0000313" key="2">
    <source>
        <dbReference type="EMBL" id="NGO72420.1"/>
    </source>
</evidence>
<sequence>MPEAARRYEILLYPRLTDEEGHPDPGEAVRSGVVEATGRTGASGYPRYEGDGFVADIDPATRTVEAVTVDGEELDYGWVAGLAAPAPDDGE</sequence>
<organism evidence="2 3">
    <name type="scientific">Streptomyces boncukensis</name>
    <dbReference type="NCBI Taxonomy" id="2711219"/>
    <lineage>
        <taxon>Bacteria</taxon>
        <taxon>Bacillati</taxon>
        <taxon>Actinomycetota</taxon>
        <taxon>Actinomycetes</taxon>
        <taxon>Kitasatosporales</taxon>
        <taxon>Streptomycetaceae</taxon>
        <taxon>Streptomyces</taxon>
    </lineage>
</organism>
<dbReference type="RefSeq" id="WP_165302108.1">
    <property type="nucleotide sequence ID" value="NZ_JAAKZZ010000458.1"/>
</dbReference>
<dbReference type="EMBL" id="JAAKZZ010000458">
    <property type="protein sequence ID" value="NGO72420.1"/>
    <property type="molecule type" value="Genomic_DNA"/>
</dbReference>
<comment type="caution">
    <text evidence="2">The sequence shown here is derived from an EMBL/GenBank/DDBJ whole genome shotgun (WGS) entry which is preliminary data.</text>
</comment>
<dbReference type="Proteomes" id="UP000477722">
    <property type="component" value="Unassembled WGS sequence"/>
</dbReference>
<gene>
    <name evidence="2" type="ORF">G5C65_29520</name>
</gene>
<evidence type="ECO:0000256" key="1">
    <source>
        <dbReference type="SAM" id="MobiDB-lite"/>
    </source>
</evidence>
<proteinExistence type="predicted"/>
<reference evidence="2 3" key="1">
    <citation type="submission" date="2020-02" db="EMBL/GenBank/DDBJ databases">
        <title>Whole-genome analyses of novel actinobacteria.</title>
        <authorList>
            <person name="Sahin N."/>
            <person name="Tatar D."/>
        </authorList>
    </citation>
    <scope>NUCLEOTIDE SEQUENCE [LARGE SCALE GENOMIC DNA]</scope>
    <source>
        <strain evidence="2 3">SB3404</strain>
    </source>
</reference>